<dbReference type="AlphaFoldDB" id="A0A7Y4NXW3"/>
<evidence type="ECO:0000313" key="2">
    <source>
        <dbReference type="EMBL" id="MBB6567502.1"/>
    </source>
</evidence>
<feature type="domain" description="HTH marR-type" evidence="1">
    <location>
        <begin position="10"/>
        <end position="148"/>
    </location>
</feature>
<dbReference type="InterPro" id="IPR000835">
    <property type="entry name" value="HTH_MarR-typ"/>
</dbReference>
<evidence type="ECO:0000259" key="1">
    <source>
        <dbReference type="PROSITE" id="PS50995"/>
    </source>
</evidence>
<dbReference type="GO" id="GO:0003700">
    <property type="term" value="F:DNA-binding transcription factor activity"/>
    <property type="evidence" value="ECO:0007669"/>
    <property type="project" value="InterPro"/>
</dbReference>
<evidence type="ECO:0000313" key="3">
    <source>
        <dbReference type="EMBL" id="NOL39891.1"/>
    </source>
</evidence>
<organism evidence="3 4">
    <name type="scientific">Kribbella sandramycini</name>
    <dbReference type="NCBI Taxonomy" id="60450"/>
    <lineage>
        <taxon>Bacteria</taxon>
        <taxon>Bacillati</taxon>
        <taxon>Actinomycetota</taxon>
        <taxon>Actinomycetes</taxon>
        <taxon>Propionibacteriales</taxon>
        <taxon>Kribbellaceae</taxon>
        <taxon>Kribbella</taxon>
    </lineage>
</organism>
<keyword evidence="4" id="KW-1185">Reference proteome</keyword>
<dbReference type="PANTHER" id="PTHR33164:SF99">
    <property type="entry name" value="MARR FAMILY REGULATORY PROTEIN"/>
    <property type="match status" value="1"/>
</dbReference>
<dbReference type="InterPro" id="IPR036390">
    <property type="entry name" value="WH_DNA-bd_sf"/>
</dbReference>
<name>A0A7Y4NXW3_9ACTN</name>
<sequence>MAADPKWLSPDELAAWLSLAGLMFKLPGALDSQLQRDSGLTHFEYLVLAGLSESEGRSRRMSDLAGWANGSLSRLSHVVKRLESRGFVERRPAEDDGRITVATLTDAGFAFLETAAPGHVAAVREYVIDALTPEQLAQLRVVADQILARVDPDKSC</sequence>
<dbReference type="Gene3D" id="1.10.10.10">
    <property type="entry name" value="Winged helix-like DNA-binding domain superfamily/Winged helix DNA-binding domain"/>
    <property type="match status" value="1"/>
</dbReference>
<dbReference type="GO" id="GO:0003677">
    <property type="term" value="F:DNA binding"/>
    <property type="evidence" value="ECO:0007669"/>
    <property type="project" value="UniProtKB-KW"/>
</dbReference>
<proteinExistence type="predicted"/>
<reference evidence="3 4" key="1">
    <citation type="submission" date="2020-05" db="EMBL/GenBank/DDBJ databases">
        <title>Genome sequence of Kribbella sandramycini ATCC 39419.</title>
        <authorList>
            <person name="Maclea K.S."/>
            <person name="Fair J.L."/>
        </authorList>
    </citation>
    <scope>NUCLEOTIDE SEQUENCE [LARGE SCALE GENOMIC DNA]</scope>
    <source>
        <strain evidence="3 4">ATCC 39419</strain>
    </source>
</reference>
<dbReference type="EMBL" id="JACHKF010000001">
    <property type="protein sequence ID" value="MBB6567502.1"/>
    <property type="molecule type" value="Genomic_DNA"/>
</dbReference>
<dbReference type="PANTHER" id="PTHR33164">
    <property type="entry name" value="TRANSCRIPTIONAL REGULATOR, MARR FAMILY"/>
    <property type="match status" value="1"/>
</dbReference>
<dbReference type="InterPro" id="IPR036388">
    <property type="entry name" value="WH-like_DNA-bd_sf"/>
</dbReference>
<evidence type="ECO:0000313" key="5">
    <source>
        <dbReference type="Proteomes" id="UP000553957"/>
    </source>
</evidence>
<dbReference type="GO" id="GO:0006950">
    <property type="term" value="P:response to stress"/>
    <property type="evidence" value="ECO:0007669"/>
    <property type="project" value="TreeGrafter"/>
</dbReference>
<dbReference type="InterPro" id="IPR039422">
    <property type="entry name" value="MarR/SlyA-like"/>
</dbReference>
<protein>
    <submittedName>
        <fullName evidence="2 3">MarR family transcriptional regulator</fullName>
    </submittedName>
</protein>
<keyword evidence="2" id="KW-0238">DNA-binding</keyword>
<dbReference type="PROSITE" id="PS50995">
    <property type="entry name" value="HTH_MARR_2"/>
    <property type="match status" value="1"/>
</dbReference>
<gene>
    <name evidence="2" type="ORF">HNR71_003139</name>
    <name evidence="3" type="ORF">HPO96_06515</name>
</gene>
<evidence type="ECO:0000313" key="4">
    <source>
        <dbReference type="Proteomes" id="UP000534306"/>
    </source>
</evidence>
<accession>A0A7Y4NXW3</accession>
<dbReference type="SUPFAM" id="SSF46785">
    <property type="entry name" value="Winged helix' DNA-binding domain"/>
    <property type="match status" value="1"/>
</dbReference>
<dbReference type="Proteomes" id="UP000534306">
    <property type="component" value="Unassembled WGS sequence"/>
</dbReference>
<dbReference type="RefSeq" id="WP_171671837.1">
    <property type="nucleotide sequence ID" value="NZ_BAAAGT010000003.1"/>
</dbReference>
<dbReference type="SMART" id="SM00347">
    <property type="entry name" value="HTH_MARR"/>
    <property type="match status" value="1"/>
</dbReference>
<comment type="caution">
    <text evidence="3">The sequence shown here is derived from an EMBL/GenBank/DDBJ whole genome shotgun (WGS) entry which is preliminary data.</text>
</comment>
<dbReference type="Pfam" id="PF01047">
    <property type="entry name" value="MarR"/>
    <property type="match status" value="1"/>
</dbReference>
<dbReference type="EMBL" id="JABJRC010000001">
    <property type="protein sequence ID" value="NOL39891.1"/>
    <property type="molecule type" value="Genomic_DNA"/>
</dbReference>
<reference evidence="2 5" key="2">
    <citation type="submission" date="2020-08" db="EMBL/GenBank/DDBJ databases">
        <title>Sequencing the genomes of 1000 actinobacteria strains.</title>
        <authorList>
            <person name="Klenk H.-P."/>
        </authorList>
    </citation>
    <scope>NUCLEOTIDE SEQUENCE [LARGE SCALE GENOMIC DNA]</scope>
    <source>
        <strain evidence="2 5">DSM 15626</strain>
    </source>
</reference>
<dbReference type="Proteomes" id="UP000553957">
    <property type="component" value="Unassembled WGS sequence"/>
</dbReference>